<dbReference type="GO" id="GO:0004622">
    <property type="term" value="F:phosphatidylcholine lysophospholipase activity"/>
    <property type="evidence" value="ECO:0007669"/>
    <property type="project" value="TreeGrafter"/>
</dbReference>
<dbReference type="RefSeq" id="WP_060671679.1">
    <property type="nucleotide sequence ID" value="NZ_LIXZ01000004.1"/>
</dbReference>
<organism evidence="2 3">
    <name type="scientific">Rossellomorea vietnamensis</name>
    <dbReference type="NCBI Taxonomy" id="218284"/>
    <lineage>
        <taxon>Bacteria</taxon>
        <taxon>Bacillati</taxon>
        <taxon>Bacillota</taxon>
        <taxon>Bacilli</taxon>
        <taxon>Bacillales</taxon>
        <taxon>Bacillaceae</taxon>
        <taxon>Rossellomorea</taxon>
    </lineage>
</organism>
<comment type="caution">
    <text evidence="2">The sequence shown here is derived from an EMBL/GenBank/DDBJ whole genome shotgun (WGS) entry which is preliminary data.</text>
</comment>
<evidence type="ECO:0000313" key="2">
    <source>
        <dbReference type="EMBL" id="KPL60262.1"/>
    </source>
</evidence>
<dbReference type="Gene3D" id="3.40.50.1110">
    <property type="entry name" value="SGNH hydrolase"/>
    <property type="match status" value="1"/>
</dbReference>
<protein>
    <submittedName>
        <fullName evidence="2">Lipase</fullName>
    </submittedName>
</protein>
<dbReference type="eggNOG" id="COG2755">
    <property type="taxonomic scope" value="Bacteria"/>
</dbReference>
<evidence type="ECO:0000259" key="1">
    <source>
        <dbReference type="Pfam" id="PF13472"/>
    </source>
</evidence>
<dbReference type="AlphaFoldDB" id="A0A0P6WRP2"/>
<dbReference type="InterPro" id="IPR013830">
    <property type="entry name" value="SGNH_hydro"/>
</dbReference>
<reference evidence="2 3" key="1">
    <citation type="submission" date="2015-08" db="EMBL/GenBank/DDBJ databases">
        <title>Draft Genome Sequence of Bacillus vietnamensis UCD-SED5.</title>
        <authorList>
            <person name="Lee R.D."/>
            <person name="Jospin G."/>
            <person name="Lang J.M."/>
            <person name="Coil D.A."/>
            <person name="Eisen J.A."/>
        </authorList>
    </citation>
    <scope>NUCLEOTIDE SEQUENCE [LARGE SCALE GENOMIC DNA]</scope>
    <source>
        <strain evidence="2 3">UCD-SED5</strain>
    </source>
</reference>
<dbReference type="OrthoDB" id="252349at2"/>
<dbReference type="EMBL" id="LIXZ01000004">
    <property type="protein sequence ID" value="KPL60262.1"/>
    <property type="molecule type" value="Genomic_DNA"/>
</dbReference>
<dbReference type="SUPFAM" id="SSF52266">
    <property type="entry name" value="SGNH hydrolase"/>
    <property type="match status" value="1"/>
</dbReference>
<accession>A0A0P6WRP2</accession>
<dbReference type="Pfam" id="PF13472">
    <property type="entry name" value="Lipase_GDSL_2"/>
    <property type="match status" value="1"/>
</dbReference>
<dbReference type="InterPro" id="IPR051532">
    <property type="entry name" value="Ester_Hydrolysis_Enzymes"/>
</dbReference>
<feature type="domain" description="SGNH hydrolase-type esterase" evidence="1">
    <location>
        <begin position="56"/>
        <end position="240"/>
    </location>
</feature>
<dbReference type="CDD" id="cd04506">
    <property type="entry name" value="SGNH_hydrolase_YpmR_like"/>
    <property type="match status" value="1"/>
</dbReference>
<sequence length="256" mass="28552">MKKWMWQLFITLSLALTVLFGYGFVRAYSDIANPPQEKISAESEEAPATPGETYIALGDSLTRGVGSSKGEGFVPLVGNSLKETNTVERYQNLGIRGARIEDLLAQLEQKDVRRSLKDAKIISITIGGNNLFNSGEILNNYSEATALGILKTEIPNLEKTFETIRDINEDAVILYMGLYNPFKELPDGDSFDTVIQKWNESARTLGLKYDVQVVDTFNLVTDSKRDLSSDNFHPNDDTYQQIADSLSLVIEKNIIE</sequence>
<evidence type="ECO:0000313" key="3">
    <source>
        <dbReference type="Proteomes" id="UP000050398"/>
    </source>
</evidence>
<gene>
    <name evidence="2" type="ORF">AM506_06475</name>
</gene>
<dbReference type="PANTHER" id="PTHR30383:SF27">
    <property type="entry name" value="SPORE GERMINATION LIPASE LIPC"/>
    <property type="match status" value="1"/>
</dbReference>
<dbReference type="PANTHER" id="PTHR30383">
    <property type="entry name" value="THIOESTERASE 1/PROTEASE 1/LYSOPHOSPHOLIPASE L1"/>
    <property type="match status" value="1"/>
</dbReference>
<dbReference type="Proteomes" id="UP000050398">
    <property type="component" value="Unassembled WGS sequence"/>
</dbReference>
<dbReference type="InterPro" id="IPR036514">
    <property type="entry name" value="SGNH_hydro_sf"/>
</dbReference>
<proteinExistence type="predicted"/>
<dbReference type="PATRIC" id="fig|218284.4.peg.2788"/>
<name>A0A0P6WRP2_9BACI</name>